<gene>
    <name evidence="1" type="ORF">DU508_16855</name>
</gene>
<dbReference type="AlphaFoldDB" id="A0A369PW78"/>
<dbReference type="EMBL" id="QPKV01000007">
    <property type="protein sequence ID" value="RDC55247.1"/>
    <property type="molecule type" value="Genomic_DNA"/>
</dbReference>
<organism evidence="1 2">
    <name type="scientific">Pedobacter chinensis</name>
    <dbReference type="NCBI Taxonomy" id="2282421"/>
    <lineage>
        <taxon>Bacteria</taxon>
        <taxon>Pseudomonadati</taxon>
        <taxon>Bacteroidota</taxon>
        <taxon>Sphingobacteriia</taxon>
        <taxon>Sphingobacteriales</taxon>
        <taxon>Sphingobacteriaceae</taxon>
        <taxon>Pedobacter</taxon>
    </lineage>
</organism>
<keyword evidence="2" id="KW-1185">Reference proteome</keyword>
<sequence length="91" mass="10534">MHTAGELKPLFDYSSTAFIDRNYSMGKIFLMQYEAAKKQYANGKKALVILNTYHGYTHIPAFQPLPARDLVYSAAEMIRKSLSANRYRYLY</sequence>
<evidence type="ECO:0000313" key="1">
    <source>
        <dbReference type="EMBL" id="RDC55247.1"/>
    </source>
</evidence>
<reference evidence="1 2" key="1">
    <citation type="submission" date="2018-07" db="EMBL/GenBank/DDBJ databases">
        <title>Pedobacter sp. nov., isolated from soil.</title>
        <authorList>
            <person name="Zhou L.Y."/>
            <person name="Du Z.J."/>
        </authorList>
    </citation>
    <scope>NUCLEOTIDE SEQUENCE [LARGE SCALE GENOMIC DNA]</scope>
    <source>
        <strain evidence="1 2">JDX94</strain>
    </source>
</reference>
<dbReference type="Proteomes" id="UP000253961">
    <property type="component" value="Unassembled WGS sequence"/>
</dbReference>
<name>A0A369PW78_9SPHI</name>
<protein>
    <submittedName>
        <fullName evidence="1">Uncharacterized protein</fullName>
    </submittedName>
</protein>
<proteinExistence type="predicted"/>
<accession>A0A369PW78</accession>
<evidence type="ECO:0000313" key="2">
    <source>
        <dbReference type="Proteomes" id="UP000253961"/>
    </source>
</evidence>
<comment type="caution">
    <text evidence="1">The sequence shown here is derived from an EMBL/GenBank/DDBJ whole genome shotgun (WGS) entry which is preliminary data.</text>
</comment>